<protein>
    <submittedName>
        <fullName evidence="1">Uncharacterized protein</fullName>
    </submittedName>
</protein>
<proteinExistence type="predicted"/>
<evidence type="ECO:0000313" key="1">
    <source>
        <dbReference type="EMBL" id="KKK57523.1"/>
    </source>
</evidence>
<organism evidence="1">
    <name type="scientific">marine sediment metagenome</name>
    <dbReference type="NCBI Taxonomy" id="412755"/>
    <lineage>
        <taxon>unclassified sequences</taxon>
        <taxon>metagenomes</taxon>
        <taxon>ecological metagenomes</taxon>
    </lineage>
</organism>
<comment type="caution">
    <text evidence="1">The sequence shown here is derived from an EMBL/GenBank/DDBJ whole genome shotgun (WGS) entry which is preliminary data.</text>
</comment>
<dbReference type="AlphaFoldDB" id="A0A0F8WLG0"/>
<accession>A0A0F8WLG0</accession>
<sequence>MTRVESIMKSMIDNCLTFDEAAAVISTMHIFGPKLLQEAKAMNDTDCREYKALKGLLREV</sequence>
<dbReference type="EMBL" id="LAZR01064436">
    <property type="protein sequence ID" value="KKK57523.1"/>
    <property type="molecule type" value="Genomic_DNA"/>
</dbReference>
<gene>
    <name evidence="1" type="ORF">LCGC14_3053610</name>
</gene>
<name>A0A0F8WLG0_9ZZZZ</name>
<reference evidence="1" key="1">
    <citation type="journal article" date="2015" name="Nature">
        <title>Complex archaea that bridge the gap between prokaryotes and eukaryotes.</title>
        <authorList>
            <person name="Spang A."/>
            <person name="Saw J.H."/>
            <person name="Jorgensen S.L."/>
            <person name="Zaremba-Niedzwiedzka K."/>
            <person name="Martijn J."/>
            <person name="Lind A.E."/>
            <person name="van Eijk R."/>
            <person name="Schleper C."/>
            <person name="Guy L."/>
            <person name="Ettema T.J."/>
        </authorList>
    </citation>
    <scope>NUCLEOTIDE SEQUENCE</scope>
</reference>